<evidence type="ECO:0000313" key="2">
    <source>
        <dbReference type="EMBL" id="PKX98704.1"/>
    </source>
</evidence>
<accession>A0A2I1CM62</accession>
<gene>
    <name evidence="2" type="ORF">P174DRAFT_437120</name>
</gene>
<reference evidence="3" key="1">
    <citation type="journal article" date="2018" name="Proc. Natl. Acad. Sci. U.S.A.">
        <title>Linking secondary metabolites to gene clusters through genome sequencing of six diverse Aspergillus species.</title>
        <authorList>
            <person name="Kaerboelling I."/>
            <person name="Vesth T.C."/>
            <person name="Frisvad J.C."/>
            <person name="Nybo J.L."/>
            <person name="Theobald S."/>
            <person name="Kuo A."/>
            <person name="Bowyer P."/>
            <person name="Matsuda Y."/>
            <person name="Mondo S."/>
            <person name="Lyhne E.K."/>
            <person name="Kogle M.E."/>
            <person name="Clum A."/>
            <person name="Lipzen A."/>
            <person name="Salamov A."/>
            <person name="Ngan C.Y."/>
            <person name="Daum C."/>
            <person name="Chiniquy J."/>
            <person name="Barry K."/>
            <person name="LaButti K."/>
            <person name="Haridas S."/>
            <person name="Simmons B.A."/>
            <person name="Magnuson J.K."/>
            <person name="Mortensen U.H."/>
            <person name="Larsen T.O."/>
            <person name="Grigoriev I.V."/>
            <person name="Baker S.E."/>
            <person name="Andersen M.R."/>
        </authorList>
    </citation>
    <scope>NUCLEOTIDE SEQUENCE [LARGE SCALE GENOMIC DNA]</scope>
    <source>
        <strain evidence="3">IBT 16806</strain>
    </source>
</reference>
<organism evidence="2 3">
    <name type="scientific">Aspergillus novofumigatus (strain IBT 16806)</name>
    <dbReference type="NCBI Taxonomy" id="1392255"/>
    <lineage>
        <taxon>Eukaryota</taxon>
        <taxon>Fungi</taxon>
        <taxon>Dikarya</taxon>
        <taxon>Ascomycota</taxon>
        <taxon>Pezizomycotina</taxon>
        <taxon>Eurotiomycetes</taxon>
        <taxon>Eurotiomycetidae</taxon>
        <taxon>Eurotiales</taxon>
        <taxon>Aspergillaceae</taxon>
        <taxon>Aspergillus</taxon>
        <taxon>Aspergillus subgen. Fumigati</taxon>
    </lineage>
</organism>
<keyword evidence="1" id="KW-0732">Signal</keyword>
<dbReference type="VEuPathDB" id="FungiDB:P174DRAFT_437120"/>
<comment type="caution">
    <text evidence="2">The sequence shown here is derived from an EMBL/GenBank/DDBJ whole genome shotgun (WGS) entry which is preliminary data.</text>
</comment>
<dbReference type="RefSeq" id="XP_024687299.1">
    <property type="nucleotide sequence ID" value="XM_024826201.1"/>
</dbReference>
<dbReference type="AlphaFoldDB" id="A0A2I1CM62"/>
<feature type="signal peptide" evidence="1">
    <location>
        <begin position="1"/>
        <end position="18"/>
    </location>
</feature>
<keyword evidence="3" id="KW-1185">Reference proteome</keyword>
<protein>
    <recommendedName>
        <fullName evidence="4">Secreted protein</fullName>
    </recommendedName>
</protein>
<evidence type="ECO:0008006" key="4">
    <source>
        <dbReference type="Google" id="ProtNLM"/>
    </source>
</evidence>
<proteinExistence type="predicted"/>
<dbReference type="Proteomes" id="UP000234474">
    <property type="component" value="Unassembled WGS sequence"/>
</dbReference>
<dbReference type="GeneID" id="36533526"/>
<name>A0A2I1CM62_ASPN1</name>
<evidence type="ECO:0000256" key="1">
    <source>
        <dbReference type="SAM" id="SignalP"/>
    </source>
</evidence>
<dbReference type="EMBL" id="MSZS01000001">
    <property type="protein sequence ID" value="PKX98704.1"/>
    <property type="molecule type" value="Genomic_DNA"/>
</dbReference>
<evidence type="ECO:0000313" key="3">
    <source>
        <dbReference type="Proteomes" id="UP000234474"/>
    </source>
</evidence>
<feature type="chain" id="PRO_5014175051" description="Secreted protein" evidence="1">
    <location>
        <begin position="19"/>
        <end position="74"/>
    </location>
</feature>
<sequence>MISAQKLSCFCLGPLILCIQAPIGVFTVKSACNPHHPTSEFDISPRLRTVHPAQGQWIQPSNSVRNAMSLTADF</sequence>